<dbReference type="GO" id="GO:0005783">
    <property type="term" value="C:endoplasmic reticulum"/>
    <property type="evidence" value="ECO:0007669"/>
    <property type="project" value="TreeGrafter"/>
</dbReference>
<dbReference type="PANTHER" id="PTHR45662:SF2">
    <property type="entry name" value="PHOSPHATIDYLINOSITOL-3-PHOSPHATASE SAC1"/>
    <property type="match status" value="1"/>
</dbReference>
<feature type="domain" description="SAC" evidence="5">
    <location>
        <begin position="195"/>
        <end position="400"/>
    </location>
</feature>
<dbReference type="InterPro" id="IPR002013">
    <property type="entry name" value="SAC_dom"/>
</dbReference>
<feature type="region of interest" description="Disordered" evidence="4">
    <location>
        <begin position="660"/>
        <end position="690"/>
    </location>
</feature>
<keyword evidence="7" id="KW-1185">Reference proteome</keyword>
<dbReference type="SMART" id="SM00128">
    <property type="entry name" value="IPPc"/>
    <property type="match status" value="1"/>
</dbReference>
<organism evidence="6 7">
    <name type="scientific">Perkinsus olseni</name>
    <name type="common">Perkinsus atlanticus</name>
    <dbReference type="NCBI Taxonomy" id="32597"/>
    <lineage>
        <taxon>Eukaryota</taxon>
        <taxon>Sar</taxon>
        <taxon>Alveolata</taxon>
        <taxon>Perkinsozoa</taxon>
        <taxon>Perkinsea</taxon>
        <taxon>Perkinsida</taxon>
        <taxon>Perkinsidae</taxon>
        <taxon>Perkinsus</taxon>
    </lineage>
</organism>
<dbReference type="InterPro" id="IPR000300">
    <property type="entry name" value="IPPc"/>
</dbReference>
<evidence type="ECO:0000256" key="2">
    <source>
        <dbReference type="ARBA" id="ARBA00009678"/>
    </source>
</evidence>
<dbReference type="PANTHER" id="PTHR45662">
    <property type="entry name" value="PHOSPHATIDYLINOSITIDE PHOSPHATASE SAC1"/>
    <property type="match status" value="1"/>
</dbReference>
<comment type="similarity">
    <text evidence="2">In the central section; belongs to the inositol 1,4,5-trisphosphate 5-phosphatase family.</text>
</comment>
<evidence type="ECO:0000313" key="6">
    <source>
        <dbReference type="EMBL" id="KAF4731335.1"/>
    </source>
</evidence>
<dbReference type="Proteomes" id="UP000553632">
    <property type="component" value="Unassembled WGS sequence"/>
</dbReference>
<reference evidence="6 7" key="1">
    <citation type="submission" date="2020-04" db="EMBL/GenBank/DDBJ databases">
        <title>Perkinsus olseni comparative genomics.</title>
        <authorList>
            <person name="Bogema D.R."/>
        </authorList>
    </citation>
    <scope>NUCLEOTIDE SEQUENCE [LARGE SCALE GENOMIC DNA]</scope>
    <source>
        <strain evidence="6 7">ATCC PRA-207</strain>
    </source>
</reference>
<evidence type="ECO:0000313" key="7">
    <source>
        <dbReference type="Proteomes" id="UP000553632"/>
    </source>
</evidence>
<proteinExistence type="inferred from homology"/>
<dbReference type="EMBL" id="JABANO010018735">
    <property type="protein sequence ID" value="KAF4731335.1"/>
    <property type="molecule type" value="Genomic_DNA"/>
</dbReference>
<dbReference type="GO" id="GO:0046856">
    <property type="term" value="P:phosphatidylinositol dephosphorylation"/>
    <property type="evidence" value="ECO:0007669"/>
    <property type="project" value="InterPro"/>
</dbReference>
<dbReference type="Pfam" id="PF22669">
    <property type="entry name" value="Exo_endo_phos2"/>
    <property type="match status" value="1"/>
</dbReference>
<dbReference type="Gene3D" id="3.60.10.10">
    <property type="entry name" value="Endonuclease/exonuclease/phosphatase"/>
    <property type="match status" value="1"/>
</dbReference>
<dbReference type="GO" id="GO:0004439">
    <property type="term" value="F:phosphatidylinositol-4,5-bisphosphate 5-phosphatase activity"/>
    <property type="evidence" value="ECO:0007669"/>
    <property type="project" value="UniProtKB-EC"/>
</dbReference>
<comment type="caution">
    <text evidence="6">The sequence shown here is derived from an EMBL/GenBank/DDBJ whole genome shotgun (WGS) entry which is preliminary data.</text>
</comment>
<evidence type="ECO:0000259" key="5">
    <source>
        <dbReference type="PROSITE" id="PS50275"/>
    </source>
</evidence>
<dbReference type="EC" id="3.1.3.36" evidence="3"/>
<feature type="compositionally biased region" description="Polar residues" evidence="4">
    <location>
        <begin position="668"/>
        <end position="688"/>
    </location>
</feature>
<feature type="compositionally biased region" description="Polar residues" evidence="4">
    <location>
        <begin position="7"/>
        <end position="33"/>
    </location>
</feature>
<dbReference type="SUPFAM" id="SSF56219">
    <property type="entry name" value="DNase I-like"/>
    <property type="match status" value="1"/>
</dbReference>
<feature type="non-terminal residue" evidence="6">
    <location>
        <position position="781"/>
    </location>
</feature>
<dbReference type="AlphaFoldDB" id="A0A7J6SF87"/>
<name>A0A7J6SF87_PEROL</name>
<evidence type="ECO:0000256" key="1">
    <source>
        <dbReference type="ARBA" id="ARBA00008943"/>
    </source>
</evidence>
<feature type="compositionally biased region" description="Polar residues" evidence="4">
    <location>
        <begin position="159"/>
        <end position="172"/>
    </location>
</feature>
<evidence type="ECO:0000256" key="3">
    <source>
        <dbReference type="ARBA" id="ARBA00013044"/>
    </source>
</evidence>
<gene>
    <name evidence="6" type="ORF">FOZ63_020924</name>
</gene>
<evidence type="ECO:0000256" key="4">
    <source>
        <dbReference type="SAM" id="MobiDB-lite"/>
    </source>
</evidence>
<feature type="region of interest" description="Disordered" evidence="4">
    <location>
        <begin position="156"/>
        <end position="177"/>
    </location>
</feature>
<dbReference type="Pfam" id="PF02383">
    <property type="entry name" value="Syja_N"/>
    <property type="match status" value="1"/>
</dbReference>
<feature type="region of interest" description="Disordered" evidence="4">
    <location>
        <begin position="705"/>
        <end position="743"/>
    </location>
</feature>
<comment type="similarity">
    <text evidence="1">Belongs to the synaptojanin family.</text>
</comment>
<accession>A0A7J6SF87</accession>
<feature type="region of interest" description="Disordered" evidence="4">
    <location>
        <begin position="1"/>
        <end position="33"/>
    </location>
</feature>
<dbReference type="PROSITE" id="PS50275">
    <property type="entry name" value="SAC"/>
    <property type="match status" value="1"/>
</dbReference>
<dbReference type="InterPro" id="IPR036691">
    <property type="entry name" value="Endo/exonu/phosph_ase_sf"/>
</dbReference>
<sequence>MDWTPVNWPSQGVTSQNTEGEWPSITESSSAPGTGNTSLGYSIAICERSIVIRHVDSPKETLVLDNRKVGLAHVVEAGQHKDMVLDEMQATAVLGTVVCSCPEPPAGTGKGVAASGAYLVLCTDAAPVARLPGGHVIMEVQNTRCVPYRARRYATTTTDQSTRQSGGASSVVGQVAPGVSQPEDNILPDVIAKRVERLLSGGGFYYCRTYDITHGRQWHAEHNEQGIWDTADPLYCWNRAMTINMLGTTSHPFHGVDQWCTPLMQGSVCGPAPVARGYQVMLIGRRSCTRAGTRYHHRGIDDDGHVANYVETEMLVLREGREIVAAHTQIRGSIPAFWQQEGSTMKLDITRNARLSASAYDKHIQGILDRYGPHGCLFVNLLATGKGQEQRLTDALKDIMDESHFADDGVFSILDFDFHKMVKEQDVDAVLDTIVSSGEAKALDLFDNYQKKQGIPRQDRVHYTEVQCITMVGLYISVWVRESLAREISHVHTKKIKGGLGGAHGNKGGVLLSMKLHNTLISMCSVHLEAGERMMDIRNEQLHMITSEYRQQVREQYTTMDQSLQRRVLFLLGDFNFRLNCDRETAVALLDTGDFERLAEYDQYYQGECTDTTLVECNEGKISNFMPTYKYTSSDHKPVSATFKLAVDLPTVRSPVRVKRRPARMSVPCSTTRPPAQQTNRLSNTSSAPEVDLLSWVSEPEIKHRLSRDGSGGGAASPTNNLTDDYFGPFESATPSSSEMGKPNRLVEDDYVVVDDNFFACSSSNEGTVRDLRSERQAPPQ</sequence>
<dbReference type="GO" id="GO:0043812">
    <property type="term" value="F:phosphatidylinositol-4-phosphate phosphatase activity"/>
    <property type="evidence" value="ECO:0007669"/>
    <property type="project" value="TreeGrafter"/>
</dbReference>
<protein>
    <recommendedName>
        <fullName evidence="3">phosphoinositide 5-phosphatase</fullName>
        <ecNumber evidence="3">3.1.3.36</ecNumber>
    </recommendedName>
</protein>